<keyword evidence="2" id="KW-1185">Reference proteome</keyword>
<dbReference type="AlphaFoldDB" id="A0A833HQZ9"/>
<name>A0A833HQZ9_9FIRM</name>
<dbReference type="EMBL" id="WBZB01000008">
    <property type="protein sequence ID" value="KAB3532509.1"/>
    <property type="molecule type" value="Genomic_DNA"/>
</dbReference>
<reference evidence="1 2" key="1">
    <citation type="submission" date="2019-10" db="EMBL/GenBank/DDBJ databases">
        <title>Alkaliphilus serpentinus sp. nov. and Alkaliphilus pronyensis sp. nov., two novel anaerobic alkaliphilic species isolated from the serpentinized-hosted hydrothermal field of the Prony Bay (New Caledonia).</title>
        <authorList>
            <person name="Postec A."/>
        </authorList>
    </citation>
    <scope>NUCLEOTIDE SEQUENCE [LARGE SCALE GENOMIC DNA]</scope>
    <source>
        <strain evidence="1 2">LacT</strain>
    </source>
</reference>
<evidence type="ECO:0000313" key="2">
    <source>
        <dbReference type="Proteomes" id="UP000465601"/>
    </source>
</evidence>
<evidence type="ECO:0000313" key="1">
    <source>
        <dbReference type="EMBL" id="KAB3532509.1"/>
    </source>
</evidence>
<organism evidence="1 2">
    <name type="scientific">Alkaliphilus serpentinus</name>
    <dbReference type="NCBI Taxonomy" id="1482731"/>
    <lineage>
        <taxon>Bacteria</taxon>
        <taxon>Bacillati</taxon>
        <taxon>Bacillota</taxon>
        <taxon>Clostridia</taxon>
        <taxon>Peptostreptococcales</taxon>
        <taxon>Natronincolaceae</taxon>
        <taxon>Alkaliphilus</taxon>
    </lineage>
</organism>
<accession>A0A833HQZ9</accession>
<proteinExistence type="predicted"/>
<gene>
    <name evidence="1" type="ORF">F8153_02410</name>
</gene>
<dbReference type="SUPFAM" id="SSF82171">
    <property type="entry name" value="DPP6 N-terminal domain-like"/>
    <property type="match status" value="1"/>
</dbReference>
<protein>
    <submittedName>
        <fullName evidence="1">Uncharacterized protein</fullName>
    </submittedName>
</protein>
<dbReference type="Proteomes" id="UP000465601">
    <property type="component" value="Unassembled WGS sequence"/>
</dbReference>
<dbReference type="OrthoDB" id="1957121at2"/>
<comment type="caution">
    <text evidence="1">The sequence shown here is derived from an EMBL/GenBank/DDBJ whole genome shotgun (WGS) entry which is preliminary data.</text>
</comment>
<dbReference type="RefSeq" id="WP_151864759.1">
    <property type="nucleotide sequence ID" value="NZ_WBZB01000008.1"/>
</dbReference>
<sequence>MNRLRVLLIFILVVIITGCNNFRLERPLPNNENKRLVKVEAFDELANPSGVKAENGRFYFIALEDEGLNYYSFSLVTNKVQNILKGIGGYEALIPMKDKQVVYIDVKGDLKYLNNHQEITIDKKITGVNYPNILVSADKTMILYTREIDGQQSVFSYDVDTKEKRRIIPSLEKTDYENFMLSRLSHTGEYFLLSNRLIYDTEGNYLAAINTTSARWAPNDRWLAYIMVGEGSEDINIGEIKTKLGKSFCIFSMEKLEERELFHNDEGFIDPIDVIQWSEDSKVVAISAGKVIKSSGYLEGIDYDKILVYQLDADVSNEIKDMDYNFYQILFDTLIFGNNLGERQPAVIVGIEEKNQMVIEEPLLINNKDMFVITHEDKGYLINGKNLMEIDKEGNRNVIYTFPWEVDEVYYEEVNKLFVILDSNKEVYLLK</sequence>
<dbReference type="PROSITE" id="PS51257">
    <property type="entry name" value="PROKAR_LIPOPROTEIN"/>
    <property type="match status" value="1"/>
</dbReference>